<dbReference type="PRINTS" id="PR00364">
    <property type="entry name" value="DISEASERSIST"/>
</dbReference>
<proteinExistence type="inferred from homology"/>
<dbReference type="EMBL" id="JBFOLK010000002">
    <property type="protein sequence ID" value="KAL2531272.1"/>
    <property type="molecule type" value="Genomic_DNA"/>
</dbReference>
<dbReference type="InterPro" id="IPR058922">
    <property type="entry name" value="WHD_DRP"/>
</dbReference>
<dbReference type="SUPFAM" id="SSF52058">
    <property type="entry name" value="L domain-like"/>
    <property type="match status" value="1"/>
</dbReference>
<keyword evidence="6" id="KW-0067">ATP-binding</keyword>
<dbReference type="Pfam" id="PF23559">
    <property type="entry name" value="WHD_DRP"/>
    <property type="match status" value="1"/>
</dbReference>
<evidence type="ECO:0000256" key="6">
    <source>
        <dbReference type="ARBA" id="ARBA00022840"/>
    </source>
</evidence>
<dbReference type="InterPro" id="IPR036388">
    <property type="entry name" value="WH-like_DNA-bd_sf"/>
</dbReference>
<evidence type="ECO:0000313" key="12">
    <source>
        <dbReference type="Proteomes" id="UP001604336"/>
    </source>
</evidence>
<dbReference type="GO" id="GO:0005524">
    <property type="term" value="F:ATP binding"/>
    <property type="evidence" value="ECO:0007669"/>
    <property type="project" value="UniProtKB-KW"/>
</dbReference>
<comment type="similarity">
    <text evidence="1">Belongs to the disease resistance NB-LRR family.</text>
</comment>
<organism evidence="11 12">
    <name type="scientific">Abeliophyllum distichum</name>
    <dbReference type="NCBI Taxonomy" id="126358"/>
    <lineage>
        <taxon>Eukaryota</taxon>
        <taxon>Viridiplantae</taxon>
        <taxon>Streptophyta</taxon>
        <taxon>Embryophyta</taxon>
        <taxon>Tracheophyta</taxon>
        <taxon>Spermatophyta</taxon>
        <taxon>Magnoliopsida</taxon>
        <taxon>eudicotyledons</taxon>
        <taxon>Gunneridae</taxon>
        <taxon>Pentapetalae</taxon>
        <taxon>asterids</taxon>
        <taxon>lamiids</taxon>
        <taxon>Lamiales</taxon>
        <taxon>Oleaceae</taxon>
        <taxon>Forsythieae</taxon>
        <taxon>Abeliophyllum</taxon>
    </lineage>
</organism>
<dbReference type="InterPro" id="IPR042197">
    <property type="entry name" value="Apaf_helical"/>
</dbReference>
<dbReference type="CDD" id="cd14798">
    <property type="entry name" value="RX-CC_like"/>
    <property type="match status" value="1"/>
</dbReference>
<keyword evidence="12" id="KW-1185">Reference proteome</keyword>
<dbReference type="Gene3D" id="1.10.8.430">
    <property type="entry name" value="Helical domain of apoptotic protease-activating factors"/>
    <property type="match status" value="1"/>
</dbReference>
<evidence type="ECO:0000256" key="1">
    <source>
        <dbReference type="ARBA" id="ARBA00008894"/>
    </source>
</evidence>
<feature type="domain" description="Disease resistance protein winged helix" evidence="9">
    <location>
        <begin position="428"/>
        <end position="498"/>
    </location>
</feature>
<keyword evidence="5" id="KW-0611">Plant defense</keyword>
<evidence type="ECO:0000259" key="7">
    <source>
        <dbReference type="Pfam" id="PF00931"/>
    </source>
</evidence>
<dbReference type="Pfam" id="PF18052">
    <property type="entry name" value="Rx_N"/>
    <property type="match status" value="1"/>
</dbReference>
<dbReference type="InterPro" id="IPR041118">
    <property type="entry name" value="Rx_N"/>
</dbReference>
<comment type="caution">
    <text evidence="11">The sequence shown here is derived from an EMBL/GenBank/DDBJ whole genome shotgun (WGS) entry which is preliminary data.</text>
</comment>
<dbReference type="GO" id="GO:0051607">
    <property type="term" value="P:defense response to virus"/>
    <property type="evidence" value="ECO:0007669"/>
    <property type="project" value="UniProtKB-ARBA"/>
</dbReference>
<dbReference type="PANTHER" id="PTHR23155">
    <property type="entry name" value="DISEASE RESISTANCE PROTEIN RP"/>
    <property type="match status" value="1"/>
</dbReference>
<dbReference type="Pfam" id="PF23598">
    <property type="entry name" value="LRR_14"/>
    <property type="match status" value="1"/>
</dbReference>
<feature type="domain" description="Disease resistance R13L4/SHOC-2-like LRR" evidence="10">
    <location>
        <begin position="542"/>
        <end position="849"/>
    </location>
</feature>
<evidence type="ECO:0000313" key="11">
    <source>
        <dbReference type="EMBL" id="KAL2531272.1"/>
    </source>
</evidence>
<dbReference type="Gene3D" id="1.10.10.10">
    <property type="entry name" value="Winged helix-like DNA-binding domain superfamily/Winged helix DNA-binding domain"/>
    <property type="match status" value="1"/>
</dbReference>
<evidence type="ECO:0000256" key="5">
    <source>
        <dbReference type="ARBA" id="ARBA00022821"/>
    </source>
</evidence>
<dbReference type="InterPro" id="IPR032675">
    <property type="entry name" value="LRR_dom_sf"/>
</dbReference>
<keyword evidence="4" id="KW-0547">Nucleotide-binding</keyword>
<evidence type="ECO:0000256" key="2">
    <source>
        <dbReference type="ARBA" id="ARBA00022614"/>
    </source>
</evidence>
<dbReference type="InterPro" id="IPR055414">
    <property type="entry name" value="LRR_R13L4/SHOC2-like"/>
</dbReference>
<feature type="domain" description="Disease resistance N-terminal" evidence="8">
    <location>
        <begin position="5"/>
        <end position="91"/>
    </location>
</feature>
<dbReference type="FunFam" id="3.40.50.300:FF:001091">
    <property type="entry name" value="Probable disease resistance protein At1g61300"/>
    <property type="match status" value="1"/>
</dbReference>
<name>A0ABD1V1T4_9LAMI</name>
<dbReference type="Pfam" id="PF00931">
    <property type="entry name" value="NB-ARC"/>
    <property type="match status" value="1"/>
</dbReference>
<feature type="domain" description="NB-ARC" evidence="7">
    <location>
        <begin position="176"/>
        <end position="338"/>
    </location>
</feature>
<dbReference type="InterPro" id="IPR038005">
    <property type="entry name" value="RX-like_CC"/>
</dbReference>
<dbReference type="Gene3D" id="3.40.50.300">
    <property type="entry name" value="P-loop containing nucleotide triphosphate hydrolases"/>
    <property type="match status" value="1"/>
</dbReference>
<evidence type="ECO:0000259" key="9">
    <source>
        <dbReference type="Pfam" id="PF23559"/>
    </source>
</evidence>
<keyword evidence="2" id="KW-0433">Leucine-rich repeat</keyword>
<dbReference type="PANTHER" id="PTHR23155:SF1193">
    <property type="entry name" value="DISEASE RESISTANCE PROTEIN RPP13-RELATED"/>
    <property type="match status" value="1"/>
</dbReference>
<reference evidence="12" key="1">
    <citation type="submission" date="2024-07" db="EMBL/GenBank/DDBJ databases">
        <title>Two chromosome-level genome assemblies of Korean endemic species Abeliophyllum distichum and Forsythia ovata (Oleaceae).</title>
        <authorList>
            <person name="Jang H."/>
        </authorList>
    </citation>
    <scope>NUCLEOTIDE SEQUENCE [LARGE SCALE GENOMIC DNA]</scope>
</reference>
<evidence type="ECO:0000256" key="4">
    <source>
        <dbReference type="ARBA" id="ARBA00022741"/>
    </source>
</evidence>
<protein>
    <submittedName>
        <fullName evidence="11">Disease resistance protein (CC-NBS-LRR class) family</fullName>
    </submittedName>
</protein>
<sequence>MAEYVVTFVLDRIASYLLEEANSLSNIHDEVAKIEGELRRMQCFLKDADSKKDADERVRNWVADIRDVAYDTEDVLEYYIFRLAQYRRKGFLASFKRYIFCNDLILHRRVREPINRIRTRLQDISNSRSTYGIENIVEASQRAGFAASRLQEKRRSSPYDYEEDVIGLAEDTKVVESQLICGESRRSVISIIGMAGIGKTTLAKKVYLSSDIRRHFDCCAWVYVSQEYRAKDILNELGKNILGMSKADLEQWNSQDLLMTLSVFLEDKRYLIALDDIWKCEVWDDLKAAFPEKKNGSRVLLTTRFKEVALYADPNCPPHELSLLNDEDSRKLFSRKVCVKIESFTSLPPWAEELGKQIVQTCGGLPLAIVVLGGLLSRKDATFIEWQKVLQSVHWQLRQDPAQCAEILALSYNDLPYYLKPCFLYFGLFPEDFEISARRLVTLWVAEGFVQSRGQEPLEDVAEDYLEELIGRSMVLVGKRKSDGRIKTCRMHDLLREFSISKAKEDHFLEVIHEDSNNGFITGGRRVGIHFDVLPTSRNASKLRSLLCFDLNKTDIQNLKRYRLLHVLDLEGVYLPNLDFAVGDLIHLRYLGLRATWLKKLPSSIGYLFNLQTLDLRSTLIDLVPFGIWKFRHLRNLYLNDLKEMVLMVNPPMGPILANLQILRGIRIGSKSHVECGLDKLTNIRELELLGALHLQEDALVKWISSCKNLECLKLHDFSTFVNFDRTYLSIPNLMTFSGHCRLFKLHFGGFIKKLPDIEDFPPYLTELSLEGSFLMEDPIPKLEMLPNLRVLKLKQSSFLGKELICSRGGFCQLHFLKLSFLVVEKLWIEDGALSNLRQLEIIDCKKIKIVPNGLHPVTTLKDLKLGYTSREFELKVQDRRGENWFRIQQVPPI</sequence>
<dbReference type="FunFam" id="1.10.10.10:FF:000322">
    <property type="entry name" value="Probable disease resistance protein At1g63360"/>
    <property type="match status" value="1"/>
</dbReference>
<dbReference type="SUPFAM" id="SSF52540">
    <property type="entry name" value="P-loop containing nucleoside triphosphate hydrolases"/>
    <property type="match status" value="1"/>
</dbReference>
<evidence type="ECO:0000259" key="10">
    <source>
        <dbReference type="Pfam" id="PF23598"/>
    </source>
</evidence>
<dbReference type="InterPro" id="IPR027417">
    <property type="entry name" value="P-loop_NTPase"/>
</dbReference>
<accession>A0ABD1V1T4</accession>
<evidence type="ECO:0000259" key="8">
    <source>
        <dbReference type="Pfam" id="PF18052"/>
    </source>
</evidence>
<keyword evidence="3" id="KW-0677">Repeat</keyword>
<evidence type="ECO:0000256" key="3">
    <source>
        <dbReference type="ARBA" id="ARBA00022737"/>
    </source>
</evidence>
<dbReference type="InterPro" id="IPR044974">
    <property type="entry name" value="Disease_R_plants"/>
</dbReference>
<gene>
    <name evidence="11" type="ORF">Adt_04623</name>
</gene>
<dbReference type="Gene3D" id="3.80.10.10">
    <property type="entry name" value="Ribonuclease Inhibitor"/>
    <property type="match status" value="2"/>
</dbReference>
<dbReference type="AlphaFoldDB" id="A0ABD1V1T4"/>
<dbReference type="Gene3D" id="1.20.5.4130">
    <property type="match status" value="1"/>
</dbReference>
<dbReference type="Proteomes" id="UP001604336">
    <property type="component" value="Unassembled WGS sequence"/>
</dbReference>
<dbReference type="InterPro" id="IPR002182">
    <property type="entry name" value="NB-ARC"/>
</dbReference>